<dbReference type="AlphaFoldDB" id="A0A9X4GMT1"/>
<protein>
    <submittedName>
        <fullName evidence="1">Uncharacterized protein</fullName>
    </submittedName>
</protein>
<accession>A0A9X4GMT1</accession>
<evidence type="ECO:0000313" key="2">
    <source>
        <dbReference type="Proteomes" id="UP001147005"/>
    </source>
</evidence>
<evidence type="ECO:0000313" key="1">
    <source>
        <dbReference type="EMBL" id="MDE9619896.1"/>
    </source>
</evidence>
<comment type="caution">
    <text evidence="1">The sequence shown here is derived from an EMBL/GenBank/DDBJ whole genome shotgun (WGS) entry which is preliminary data.</text>
</comment>
<proteinExistence type="predicted"/>
<gene>
    <name evidence="1" type="ORF">L2111_17735</name>
</gene>
<reference evidence="1" key="1">
    <citation type="submission" date="2022-01" db="EMBL/GenBank/DDBJ databases">
        <title>Genetic Characterization of Carbapenem-resistant Citrobacter spp. from China: a multicenter study.</title>
        <authorList>
            <person name="Ye L."/>
        </authorList>
    </citation>
    <scope>NUCLEOTIDE SEQUENCE</scope>
    <source>
        <strain evidence="1">IR5432</strain>
    </source>
</reference>
<organism evidence="1 2">
    <name type="scientific">Citrobacter portucalensis</name>
    <dbReference type="NCBI Taxonomy" id="1639133"/>
    <lineage>
        <taxon>Bacteria</taxon>
        <taxon>Pseudomonadati</taxon>
        <taxon>Pseudomonadota</taxon>
        <taxon>Gammaproteobacteria</taxon>
        <taxon>Enterobacterales</taxon>
        <taxon>Enterobacteriaceae</taxon>
        <taxon>Citrobacter</taxon>
        <taxon>Citrobacter freundii complex</taxon>
    </lineage>
</organism>
<sequence length="27" mass="3407">MRQCLSDWGIKNYRVERYYCLIDSRHT</sequence>
<name>A0A9X4GMT1_9ENTR</name>
<dbReference type="EMBL" id="JAKIHW010000022">
    <property type="protein sequence ID" value="MDE9619896.1"/>
    <property type="molecule type" value="Genomic_DNA"/>
</dbReference>
<dbReference type="Proteomes" id="UP001147005">
    <property type="component" value="Unassembled WGS sequence"/>
</dbReference>